<organism evidence="2 3">
    <name type="scientific">Micromonospora radicis</name>
    <dbReference type="NCBI Taxonomy" id="1894971"/>
    <lineage>
        <taxon>Bacteria</taxon>
        <taxon>Bacillati</taxon>
        <taxon>Actinomycetota</taxon>
        <taxon>Actinomycetes</taxon>
        <taxon>Micromonosporales</taxon>
        <taxon>Micromonosporaceae</taxon>
        <taxon>Micromonospora</taxon>
    </lineage>
</organism>
<keyword evidence="1" id="KW-0472">Membrane</keyword>
<evidence type="ECO:0000313" key="3">
    <source>
        <dbReference type="Proteomes" id="UP000283832"/>
    </source>
</evidence>
<feature type="transmembrane region" description="Helical" evidence="1">
    <location>
        <begin position="97"/>
        <end position="118"/>
    </location>
</feature>
<name>A0A418MVI4_9ACTN</name>
<dbReference type="EMBL" id="QXEC01000010">
    <property type="protein sequence ID" value="RIV38425.1"/>
    <property type="molecule type" value="Genomic_DNA"/>
</dbReference>
<gene>
    <name evidence="2" type="ORF">D2L64_12855</name>
</gene>
<dbReference type="AlphaFoldDB" id="A0A418MVI4"/>
<evidence type="ECO:0000256" key="1">
    <source>
        <dbReference type="SAM" id="Phobius"/>
    </source>
</evidence>
<reference evidence="2 3" key="1">
    <citation type="submission" date="2018-08" db="EMBL/GenBank/DDBJ databases">
        <title>Jishengella sp. nov., isolated from a root of Azadirachta indica A. Juss. var. siamensis Valenton.</title>
        <authorList>
            <person name="Kuncharoen N."/>
            <person name="Tanasupawat S."/>
            <person name="Kudo T."/>
            <person name="Ohkuma M."/>
        </authorList>
    </citation>
    <scope>NUCLEOTIDE SEQUENCE [LARGE SCALE GENOMIC DNA]</scope>
    <source>
        <strain evidence="2 3">AZ1-13</strain>
    </source>
</reference>
<keyword evidence="1" id="KW-0812">Transmembrane</keyword>
<evidence type="ECO:0000313" key="2">
    <source>
        <dbReference type="EMBL" id="RIV38425.1"/>
    </source>
</evidence>
<protein>
    <submittedName>
        <fullName evidence="2">Uncharacterized protein</fullName>
    </submittedName>
</protein>
<dbReference type="RefSeq" id="WP_119575697.1">
    <property type="nucleotide sequence ID" value="NZ_QXEC01000010.1"/>
</dbReference>
<sequence>MPEPEPRNNYGVYVHGNQTGAAAVNGDAIVYQQVPNNDPAELARILDQLRTIRSLIEANRSALPEADLAIRDVDRIADLLQAEQLDRTSIKAGMDRLLHRMGAAGSLAGGMIALHQLVTGFLG</sequence>
<keyword evidence="1" id="KW-1133">Transmembrane helix</keyword>
<keyword evidence="3" id="KW-1185">Reference proteome</keyword>
<proteinExistence type="predicted"/>
<comment type="caution">
    <text evidence="2">The sequence shown here is derived from an EMBL/GenBank/DDBJ whole genome shotgun (WGS) entry which is preliminary data.</text>
</comment>
<accession>A0A418MVI4</accession>
<dbReference type="Proteomes" id="UP000283832">
    <property type="component" value="Unassembled WGS sequence"/>
</dbReference>